<dbReference type="PANTHER" id="PTHR24342:SF14">
    <property type="entry name" value="DEATH-ASSOCIATED PROTEIN KINASE DAPK-1"/>
    <property type="match status" value="1"/>
</dbReference>
<dbReference type="PROSITE" id="PS00108">
    <property type="entry name" value="PROTEIN_KINASE_ST"/>
    <property type="match status" value="1"/>
</dbReference>
<dbReference type="InterPro" id="IPR008271">
    <property type="entry name" value="Ser/Thr_kinase_AS"/>
</dbReference>
<feature type="compositionally biased region" description="Low complexity" evidence="7">
    <location>
        <begin position="523"/>
        <end position="535"/>
    </location>
</feature>
<dbReference type="GO" id="GO:0004674">
    <property type="term" value="F:protein serine/threonine kinase activity"/>
    <property type="evidence" value="ECO:0007669"/>
    <property type="project" value="UniProtKB-KW"/>
</dbReference>
<dbReference type="WBParaSite" id="Smp_181490.1">
    <property type="protein sequence ID" value="Smp_181490.1"/>
    <property type="gene ID" value="Smp_181490"/>
</dbReference>
<dbReference type="PROSITE" id="PS50011">
    <property type="entry name" value="PROTEIN_KINASE_DOM"/>
    <property type="match status" value="1"/>
</dbReference>
<protein>
    <submittedName>
        <fullName evidence="10">Serine/threonine kinase</fullName>
    </submittedName>
</protein>
<reference evidence="10" key="2">
    <citation type="submission" date="2018-12" db="UniProtKB">
        <authorList>
            <consortium name="WormBaseParasite"/>
        </authorList>
    </citation>
    <scope>IDENTIFICATION</scope>
    <source>
        <strain evidence="10">Puerto Rican</strain>
    </source>
</reference>
<reference evidence="9" key="1">
    <citation type="journal article" date="2012" name="PLoS Negl. Trop. Dis.">
        <title>A systematically improved high quality genome and transcriptome of the human blood fluke Schistosoma mansoni.</title>
        <authorList>
            <person name="Protasio A.V."/>
            <person name="Tsai I.J."/>
            <person name="Babbage A."/>
            <person name="Nichol S."/>
            <person name="Hunt M."/>
            <person name="Aslett M.A."/>
            <person name="De Silva N."/>
            <person name="Velarde G.S."/>
            <person name="Anderson T.J."/>
            <person name="Clark R.C."/>
            <person name="Davidson C."/>
            <person name="Dillon G.P."/>
            <person name="Holroyd N.E."/>
            <person name="LoVerde P.T."/>
            <person name="Lloyd C."/>
            <person name="McQuillan J."/>
            <person name="Oliveira G."/>
            <person name="Otto T.D."/>
            <person name="Parker-Manuel S.J."/>
            <person name="Quail M.A."/>
            <person name="Wilson R.A."/>
            <person name="Zerlotini A."/>
            <person name="Dunne D.W."/>
            <person name="Berriman M."/>
        </authorList>
    </citation>
    <scope>NUCLEOTIDE SEQUENCE [LARGE SCALE GENOMIC DNA]</scope>
    <source>
        <strain evidence="9">Puerto Rican</strain>
    </source>
</reference>
<dbReference type="InterPro" id="IPR017441">
    <property type="entry name" value="Protein_kinase_ATP_BS"/>
</dbReference>
<evidence type="ECO:0000313" key="10">
    <source>
        <dbReference type="WBParaSite" id="Smp_181490.1"/>
    </source>
</evidence>
<keyword evidence="3 6" id="KW-0547">Nucleotide-binding</keyword>
<dbReference type="SUPFAM" id="SSF56112">
    <property type="entry name" value="Protein kinase-like (PK-like)"/>
    <property type="match status" value="1"/>
</dbReference>
<feature type="region of interest" description="Disordered" evidence="7">
    <location>
        <begin position="472"/>
        <end position="538"/>
    </location>
</feature>
<keyword evidence="2" id="KW-0808">Transferase</keyword>
<dbReference type="Pfam" id="PF00069">
    <property type="entry name" value="Pkinase"/>
    <property type="match status" value="1"/>
</dbReference>
<keyword evidence="5 6" id="KW-0067">ATP-binding</keyword>
<feature type="compositionally biased region" description="Low complexity" evidence="7">
    <location>
        <begin position="390"/>
        <end position="400"/>
    </location>
</feature>
<feature type="domain" description="Protein kinase" evidence="8">
    <location>
        <begin position="19"/>
        <end position="279"/>
    </location>
</feature>
<dbReference type="GO" id="GO:0005634">
    <property type="term" value="C:nucleus"/>
    <property type="evidence" value="ECO:0007669"/>
    <property type="project" value="TreeGrafter"/>
</dbReference>
<keyword evidence="4" id="KW-0418">Kinase</keyword>
<dbReference type="AlphaFoldDB" id="A0A3Q0KU31"/>
<dbReference type="InParanoid" id="A0A3Q0KU31"/>
<dbReference type="Proteomes" id="UP000008854">
    <property type="component" value="Unassembled WGS sequence"/>
</dbReference>
<evidence type="ECO:0000313" key="9">
    <source>
        <dbReference type="Proteomes" id="UP000008854"/>
    </source>
</evidence>
<evidence type="ECO:0000256" key="2">
    <source>
        <dbReference type="ARBA" id="ARBA00022679"/>
    </source>
</evidence>
<dbReference type="GO" id="GO:0035556">
    <property type="term" value="P:intracellular signal transduction"/>
    <property type="evidence" value="ECO:0007669"/>
    <property type="project" value="TreeGrafter"/>
</dbReference>
<dbReference type="Gene3D" id="1.10.510.10">
    <property type="entry name" value="Transferase(Phosphotransferase) domain 1"/>
    <property type="match status" value="1"/>
</dbReference>
<organism evidence="9 10">
    <name type="scientific">Schistosoma mansoni</name>
    <name type="common">Blood fluke</name>
    <dbReference type="NCBI Taxonomy" id="6183"/>
    <lineage>
        <taxon>Eukaryota</taxon>
        <taxon>Metazoa</taxon>
        <taxon>Spiralia</taxon>
        <taxon>Lophotrochozoa</taxon>
        <taxon>Platyhelminthes</taxon>
        <taxon>Trematoda</taxon>
        <taxon>Digenea</taxon>
        <taxon>Strigeidida</taxon>
        <taxon>Schistosomatoidea</taxon>
        <taxon>Schistosomatidae</taxon>
        <taxon>Schistosoma</taxon>
    </lineage>
</organism>
<evidence type="ECO:0000256" key="3">
    <source>
        <dbReference type="ARBA" id="ARBA00022741"/>
    </source>
</evidence>
<feature type="region of interest" description="Disordered" evidence="7">
    <location>
        <begin position="375"/>
        <end position="400"/>
    </location>
</feature>
<dbReference type="Gene3D" id="3.30.200.20">
    <property type="entry name" value="Phosphorylase Kinase, domain 1"/>
    <property type="match status" value="1"/>
</dbReference>
<keyword evidence="9" id="KW-1185">Reference proteome</keyword>
<dbReference type="FunFam" id="1.10.510.10:FF:000571">
    <property type="entry name" value="Maternal embryonic leucine zipper kinase"/>
    <property type="match status" value="1"/>
</dbReference>
<dbReference type="InterPro" id="IPR000719">
    <property type="entry name" value="Prot_kinase_dom"/>
</dbReference>
<accession>A0A3Q0KU31</accession>
<sequence length="822" mass="90528">MPLLSQEPLVNHGCLEDLYDIQQKIGDGHFADVNLCVCKSSNKKYAAKFIMKQRINTGLHGSSVSDIDREAFILANLQHENIVNLHEVFYREDSVVLILDLVTGGELFARVADCERLSEEEASNFVQQILLGVQHMHGLGIVHLDLKPENIMIEDLASRKIKIIDFGLARVLNPNESFQDMAGTPEFCAPEIVNFDPITFATDMWAVGVLTYILLTGISPFAGDTQLETFQNILDCIVDYSREEMQNVSDLAKDFIQKLLVKNPRKRSTVNECLQHPWIKPKDNKQSNYRRDSLISREKLSSLRHFIATNPNTSVLSLKNNNTEEQDKSPSSPTSPLSSVNINDRTRFSLPDNSVINKIQNTVLLDKIATESSSNQTLQNKQFCKKESNQNRNNSNSGNKIIKNEKVINHILQAKSLSAFKTNTSACSTNSGSPVVSHVNNSQNAENLNKQRNNDVSLSDYSIPIDNVKKLNPRNSLCDTVSKTSSSSINNKVNNNNNNNNNNSSTNTDSKVLNDLTNDKISSDSTSNKSINNSSTVSGSWRVNFQNNIIGRLGAAFAAATGHVTTSTHHHILNEVDSSSDHQLSVPAKSTGNSSSTSANTTTTATSPSNKNTISFNTTDTTTNTTNKSLNFVQLITKEVIVNKTNSLKSSKETNIKQSYSSFGAVSRAVKELEITANPMNNNNNSMTTTNTTINNNGNMADLKIVRRFQTLGMNQLAETTCVNRPLVNGYPNEKPSSHRGPLSNSSNRLMVSRLQEIFESGNTKSSPGSQTNRTNKTLVSVIHNNNNNSNSIPVKLNTTTNTTNCTTTNATTSTSKRLSIN</sequence>
<feature type="region of interest" description="Disordered" evidence="7">
    <location>
        <begin position="576"/>
        <end position="623"/>
    </location>
</feature>
<feature type="region of interest" description="Disordered" evidence="7">
    <location>
        <begin position="423"/>
        <end position="455"/>
    </location>
</feature>
<dbReference type="PROSITE" id="PS00107">
    <property type="entry name" value="PROTEIN_KINASE_ATP"/>
    <property type="match status" value="1"/>
</dbReference>
<dbReference type="GO" id="GO:0005524">
    <property type="term" value="F:ATP binding"/>
    <property type="evidence" value="ECO:0007669"/>
    <property type="project" value="UniProtKB-UniRule"/>
</dbReference>
<dbReference type="GO" id="GO:0043065">
    <property type="term" value="P:positive regulation of apoptotic process"/>
    <property type="evidence" value="ECO:0007669"/>
    <property type="project" value="TreeGrafter"/>
</dbReference>
<evidence type="ECO:0000259" key="8">
    <source>
        <dbReference type="PROSITE" id="PS50011"/>
    </source>
</evidence>
<evidence type="ECO:0000256" key="6">
    <source>
        <dbReference type="PROSITE-ProRule" id="PRU10141"/>
    </source>
</evidence>
<name>A0A3Q0KU31_SCHMA</name>
<evidence type="ECO:0000256" key="7">
    <source>
        <dbReference type="SAM" id="MobiDB-lite"/>
    </source>
</evidence>
<feature type="region of interest" description="Disordered" evidence="7">
    <location>
        <begin position="314"/>
        <end position="344"/>
    </location>
</feature>
<dbReference type="InterPro" id="IPR011009">
    <property type="entry name" value="Kinase-like_dom_sf"/>
</dbReference>
<feature type="region of interest" description="Disordered" evidence="7">
    <location>
        <begin position="728"/>
        <end position="747"/>
    </location>
</feature>
<dbReference type="ExpressionAtlas" id="A0A3Q0KU31">
    <property type="expression patterns" value="baseline"/>
</dbReference>
<evidence type="ECO:0000256" key="5">
    <source>
        <dbReference type="ARBA" id="ARBA00022840"/>
    </source>
</evidence>
<proteinExistence type="predicted"/>
<feature type="binding site" evidence="6">
    <location>
        <position position="52"/>
    </location>
    <ligand>
        <name>ATP</name>
        <dbReference type="ChEBI" id="CHEBI:30616"/>
    </ligand>
</feature>
<dbReference type="PANTHER" id="PTHR24342">
    <property type="entry name" value="SERINE/THREONINE-PROTEIN KINASE 17"/>
    <property type="match status" value="1"/>
</dbReference>
<feature type="compositionally biased region" description="Low complexity" evidence="7">
    <location>
        <begin position="587"/>
        <end position="623"/>
    </location>
</feature>
<keyword evidence="1" id="KW-0723">Serine/threonine-protein kinase</keyword>
<feature type="compositionally biased region" description="Low complexity" evidence="7">
    <location>
        <begin position="329"/>
        <end position="339"/>
    </location>
</feature>
<dbReference type="SMART" id="SM00220">
    <property type="entry name" value="S_TKc"/>
    <property type="match status" value="1"/>
</dbReference>
<evidence type="ECO:0000256" key="1">
    <source>
        <dbReference type="ARBA" id="ARBA00022527"/>
    </source>
</evidence>
<feature type="compositionally biased region" description="Polar residues" evidence="7">
    <location>
        <begin position="314"/>
        <end position="323"/>
    </location>
</feature>
<dbReference type="STRING" id="6183.A0A3Q0KU31"/>
<dbReference type="CDD" id="cd14006">
    <property type="entry name" value="STKc_MLCK-like"/>
    <property type="match status" value="1"/>
</dbReference>
<evidence type="ECO:0000256" key="4">
    <source>
        <dbReference type="ARBA" id="ARBA00022777"/>
    </source>
</evidence>
<feature type="compositionally biased region" description="Low complexity" evidence="7">
    <location>
        <begin position="481"/>
        <end position="511"/>
    </location>
</feature>